<dbReference type="InterPro" id="IPR009038">
    <property type="entry name" value="GOLD_dom"/>
</dbReference>
<gene>
    <name evidence="2" type="ORF">JCGZ_00600</name>
</gene>
<dbReference type="SUPFAM" id="SSF101576">
    <property type="entry name" value="Supernatant protein factor (SPF), C-terminal domain"/>
    <property type="match status" value="1"/>
</dbReference>
<dbReference type="PANTHER" id="PTHR47532">
    <property type="entry name" value="RETINAL-BINDING PROTEIN"/>
    <property type="match status" value="1"/>
</dbReference>
<dbReference type="AlphaFoldDB" id="A0A067JGB1"/>
<dbReference type="EMBL" id="KK915560">
    <property type="protein sequence ID" value="KDP21813.1"/>
    <property type="molecule type" value="Genomic_DNA"/>
</dbReference>
<organism evidence="2 3">
    <name type="scientific">Jatropha curcas</name>
    <name type="common">Barbados nut</name>
    <dbReference type="NCBI Taxonomy" id="180498"/>
    <lineage>
        <taxon>Eukaryota</taxon>
        <taxon>Viridiplantae</taxon>
        <taxon>Streptophyta</taxon>
        <taxon>Embryophyta</taxon>
        <taxon>Tracheophyta</taxon>
        <taxon>Spermatophyta</taxon>
        <taxon>Magnoliopsida</taxon>
        <taxon>eudicotyledons</taxon>
        <taxon>Gunneridae</taxon>
        <taxon>Pentapetalae</taxon>
        <taxon>rosids</taxon>
        <taxon>fabids</taxon>
        <taxon>Malpighiales</taxon>
        <taxon>Euphorbiaceae</taxon>
        <taxon>Crotonoideae</taxon>
        <taxon>Jatropheae</taxon>
        <taxon>Jatropha</taxon>
    </lineage>
</organism>
<dbReference type="PANTHER" id="PTHR47532:SF1">
    <property type="entry name" value="RETINAL-BINDING PROTEIN"/>
    <property type="match status" value="1"/>
</dbReference>
<dbReference type="PROSITE" id="PS50866">
    <property type="entry name" value="GOLD"/>
    <property type="match status" value="1"/>
</dbReference>
<name>A0A067JGB1_JATCU</name>
<feature type="domain" description="GOLD" evidence="1">
    <location>
        <begin position="321"/>
        <end position="423"/>
    </location>
</feature>
<sequence length="439" mass="50725">MASMDGLVPITRQFLASYYDRYPFPPLSDDVSRLSSEIRSMASDLINHSPPSQEERLLVEEADRDPIHKIDENMWKNREHMEEILFLLDRSRWPQQIRQPSTPEDSELATVFSNIRDLFHSTLKTLESFQVKNSERVFNTVMTYMPQDFRGTLIRQQRERSERNKQAEVDALVNSGRSIRDRYALLWKQQMDRRRQLAQLGSATGVYKTLVKYLVGVPQVLLDFIRTINDDDGPMEEQRKRYGPTLYSLTAMVLSIRLFLSLSWGRFEASKLNRDQVAVLKQAVDVYTHEFVRFITFLSEVFANSPFFISAEVAGTLDARTNDEFKEISVPAGKTHEVSLAVDSINSYIAWDFSLIQGKINMDIGFSVEYVDPSGKKTLILPYQRYESDQGNFCTVMAGNYKLIWDNSYSSFFKKVIRYKVDCIPPVVEPMQSTNQVEG</sequence>
<accession>A0A067JGB1</accession>
<evidence type="ECO:0000313" key="3">
    <source>
        <dbReference type="Proteomes" id="UP000027138"/>
    </source>
</evidence>
<evidence type="ECO:0000259" key="1">
    <source>
        <dbReference type="PROSITE" id="PS50866"/>
    </source>
</evidence>
<proteinExistence type="predicted"/>
<dbReference type="InterPro" id="IPR036598">
    <property type="entry name" value="GOLD_dom_sf"/>
</dbReference>
<dbReference type="STRING" id="180498.A0A067JGB1"/>
<dbReference type="KEGG" id="jcu:105649044"/>
<protein>
    <recommendedName>
        <fullName evidence="1">GOLD domain-containing protein</fullName>
    </recommendedName>
</protein>
<reference evidence="2 3" key="1">
    <citation type="journal article" date="2014" name="PLoS ONE">
        <title>Global Analysis of Gene Expression Profiles in Physic Nut (Jatropha curcas L.) Seedlings Exposed to Salt Stress.</title>
        <authorList>
            <person name="Zhang L."/>
            <person name="Zhang C."/>
            <person name="Wu P."/>
            <person name="Chen Y."/>
            <person name="Li M."/>
            <person name="Jiang H."/>
            <person name="Wu G."/>
        </authorList>
    </citation>
    <scope>NUCLEOTIDE SEQUENCE [LARGE SCALE GENOMIC DNA]</scope>
    <source>
        <strain evidence="3">cv. GZQX0401</strain>
        <tissue evidence="2">Young leaves</tissue>
    </source>
</reference>
<dbReference type="Gene3D" id="2.60.120.680">
    <property type="entry name" value="GOLD domain"/>
    <property type="match status" value="1"/>
</dbReference>
<keyword evidence="3" id="KW-1185">Reference proteome</keyword>
<evidence type="ECO:0000313" key="2">
    <source>
        <dbReference type="EMBL" id="KDP21813.1"/>
    </source>
</evidence>
<dbReference type="Proteomes" id="UP000027138">
    <property type="component" value="Unassembled WGS sequence"/>
</dbReference>
<dbReference type="OrthoDB" id="1434354at2759"/>